<feature type="compositionally biased region" description="Low complexity" evidence="1">
    <location>
        <begin position="101"/>
        <end position="123"/>
    </location>
</feature>
<evidence type="ECO:0000313" key="2">
    <source>
        <dbReference type="EMBL" id="NYS68082.1"/>
    </source>
</evidence>
<dbReference type="Pfam" id="PF10722">
    <property type="entry name" value="YbjN"/>
    <property type="match status" value="1"/>
</dbReference>
<organism evidence="2 3">
    <name type="scientific">Actinomyces bowdenii</name>
    <dbReference type="NCBI Taxonomy" id="131109"/>
    <lineage>
        <taxon>Bacteria</taxon>
        <taxon>Bacillati</taxon>
        <taxon>Actinomycetota</taxon>
        <taxon>Actinomycetes</taxon>
        <taxon>Actinomycetales</taxon>
        <taxon>Actinomycetaceae</taxon>
        <taxon>Actinomyces</taxon>
    </lineage>
</organism>
<dbReference type="AlphaFoldDB" id="A0A853EIP9"/>
<dbReference type="Proteomes" id="UP000572528">
    <property type="component" value="Unassembled WGS sequence"/>
</dbReference>
<dbReference type="RefSeq" id="WP_179899429.1">
    <property type="nucleotide sequence ID" value="NZ_JACBXV010000004.1"/>
</dbReference>
<comment type="caution">
    <text evidence="2">The sequence shown here is derived from an EMBL/GenBank/DDBJ whole genome shotgun (WGS) entry which is preliminary data.</text>
</comment>
<name>A0A853EIP9_9ACTO</name>
<proteinExistence type="predicted"/>
<feature type="region of interest" description="Disordered" evidence="1">
    <location>
        <begin position="17"/>
        <end position="161"/>
    </location>
</feature>
<dbReference type="InterPro" id="IPR019660">
    <property type="entry name" value="Put_sensory_transdc_reg_YbjN"/>
</dbReference>
<reference evidence="2 3" key="1">
    <citation type="submission" date="2020-07" db="EMBL/GenBank/DDBJ databases">
        <title>MOT database genomes.</title>
        <authorList>
            <person name="Joseph S."/>
            <person name="Aduse-Opoku J."/>
            <person name="Hashim A."/>
            <person name="Wade W."/>
            <person name="Curtis M."/>
        </authorList>
    </citation>
    <scope>NUCLEOTIDE SEQUENCE [LARGE SCALE GENOMIC DNA]</scope>
    <source>
        <strain evidence="2 3">WMus004</strain>
    </source>
</reference>
<protein>
    <submittedName>
        <fullName evidence="2">YbjN domain-containing protein</fullName>
    </submittedName>
</protein>
<evidence type="ECO:0000313" key="3">
    <source>
        <dbReference type="Proteomes" id="UP000572528"/>
    </source>
</evidence>
<gene>
    <name evidence="2" type="ORF">HZZ05_00760</name>
</gene>
<dbReference type="EMBL" id="JACBXV010000004">
    <property type="protein sequence ID" value="NYS68082.1"/>
    <property type="molecule type" value="Genomic_DNA"/>
</dbReference>
<sequence length="305" mass="30964">MARRKHRLTDFILRLLGKGWDQRALPPQDPTSCPPADTAGPQEDRRGRGASGPAGPGSDPRRRSAPQAPAPPTGPGAGSASVPASLPPEPQAAGSGGAGPAGAETAGPDSAGPGAAGASETGTGTTGAGGAGIDPAEGVEPPASARGTGMPGAQGAGRLLGGPEAIDALDLDRVEHTITGPMGYAVRRHDEDGHACLLGTWDDFPFVIEIPQGHDGWLLVSGDWQDPAPVSQRDEIAASANDWNRDKFFPTVGILDSPVGPRVRATYMMDMSSGITDAQLRLHLNTALSACTQALSAVGPLLPEI</sequence>
<evidence type="ECO:0000256" key="1">
    <source>
        <dbReference type="SAM" id="MobiDB-lite"/>
    </source>
</evidence>
<feature type="compositionally biased region" description="Gly residues" evidence="1">
    <location>
        <begin position="149"/>
        <end position="160"/>
    </location>
</feature>
<accession>A0A853EIP9</accession>